<sequence>MARRSPKEPLFVVLGATGTGKSQLAVDLATRFNGEIINGDAMQMYDGLPIITNKITTDEQQGITHHLLGNVALDQEPWTVGMFKKKASNIIREIRGRGRLPILVGGTHYYTQSLLFQDSLVGEDFEEDGSIKAHLSADEISQRYPILDGPPEAILERLKEVDPVMANHWHPNEHRKIRRSLAIFLTTGRQASSIYQEQKLRKGTRKDENLSSDEAHSNNVPYDSPLLFWVHSDSEVLKRRLDGRIKKMIDVGLLDEVKSMDSFLDTQKASRSDVDLGRGIWISIGWKEFRPYLKALKAGSSSPDVLTRLYDSSIERTQIATRQYAKRQVRWIRLKLRNALAEAGLVDKLYLLDSSNVDEWEAKVSLPAIDVAAKFLNGDMLPSPQRMSVPAQEILAPIEVSDEATDPNFRQECHICHVISVTEHQWNIHLKGRRHRALLKKHGENANTRSLVNNNSTTEAT</sequence>
<dbReference type="EC" id="2.5.1.75" evidence="5 6"/>
<evidence type="ECO:0000256" key="5">
    <source>
        <dbReference type="PIRNR" id="PIRNR039110"/>
    </source>
</evidence>
<dbReference type="Pfam" id="PF01715">
    <property type="entry name" value="IPPT"/>
    <property type="match status" value="1"/>
</dbReference>
<dbReference type="EMBL" id="MU251403">
    <property type="protein sequence ID" value="KAG9236626.1"/>
    <property type="molecule type" value="Genomic_DNA"/>
</dbReference>
<dbReference type="Gene3D" id="3.40.50.300">
    <property type="entry name" value="P-loop containing nucleotide triphosphate hydrolases"/>
    <property type="match status" value="1"/>
</dbReference>
<feature type="compositionally biased region" description="Basic and acidic residues" evidence="8">
    <location>
        <begin position="205"/>
        <end position="216"/>
    </location>
</feature>
<accession>A0A9P8C8Z8</accession>
<evidence type="ECO:0000256" key="7">
    <source>
        <dbReference type="RuleBase" id="RU003785"/>
    </source>
</evidence>
<comment type="catalytic activity">
    <reaction evidence="5 6">
        <text>adenosine(37) in tRNA + dimethylallyl diphosphate = N(6)-dimethylallyladenosine(37) in tRNA + diphosphate</text>
        <dbReference type="Rhea" id="RHEA:26482"/>
        <dbReference type="Rhea" id="RHEA-COMP:10162"/>
        <dbReference type="Rhea" id="RHEA-COMP:10375"/>
        <dbReference type="ChEBI" id="CHEBI:33019"/>
        <dbReference type="ChEBI" id="CHEBI:57623"/>
        <dbReference type="ChEBI" id="CHEBI:74411"/>
        <dbReference type="ChEBI" id="CHEBI:74415"/>
        <dbReference type="EC" id="2.5.1.75"/>
    </reaction>
</comment>
<protein>
    <recommendedName>
        <fullName evidence="5 6">tRNA dimethylallyltransferase</fullName>
        <ecNumber evidence="5 6">2.5.1.75</ecNumber>
    </recommendedName>
</protein>
<dbReference type="NCBIfam" id="TIGR00174">
    <property type="entry name" value="miaA"/>
    <property type="match status" value="1"/>
</dbReference>
<evidence type="ECO:0000313" key="9">
    <source>
        <dbReference type="EMBL" id="KAG9236626.1"/>
    </source>
</evidence>
<dbReference type="Proteomes" id="UP000824998">
    <property type="component" value="Unassembled WGS sequence"/>
</dbReference>
<dbReference type="InterPro" id="IPR027417">
    <property type="entry name" value="P-loop_NTPase"/>
</dbReference>
<name>A0A9P8C8Z8_9HELO</name>
<evidence type="ECO:0000256" key="3">
    <source>
        <dbReference type="ARBA" id="ARBA00022741"/>
    </source>
</evidence>
<keyword evidence="2 5" id="KW-0808">Transferase</keyword>
<proteinExistence type="inferred from homology"/>
<dbReference type="SUPFAM" id="SSF52540">
    <property type="entry name" value="P-loop containing nucleoside triphosphate hydrolases"/>
    <property type="match status" value="1"/>
</dbReference>
<feature type="region of interest" description="Disordered" evidence="8">
    <location>
        <begin position="196"/>
        <end position="217"/>
    </location>
</feature>
<evidence type="ECO:0000256" key="1">
    <source>
        <dbReference type="ARBA" id="ARBA00005842"/>
    </source>
</evidence>
<organism evidence="9 10">
    <name type="scientific">Amylocarpus encephaloides</name>
    <dbReference type="NCBI Taxonomy" id="45428"/>
    <lineage>
        <taxon>Eukaryota</taxon>
        <taxon>Fungi</taxon>
        <taxon>Dikarya</taxon>
        <taxon>Ascomycota</taxon>
        <taxon>Pezizomycotina</taxon>
        <taxon>Leotiomycetes</taxon>
        <taxon>Helotiales</taxon>
        <taxon>Helotiales incertae sedis</taxon>
        <taxon>Amylocarpus</taxon>
    </lineage>
</organism>
<dbReference type="InterPro" id="IPR039657">
    <property type="entry name" value="Dimethylallyltransferase"/>
</dbReference>
<gene>
    <name evidence="9" type="ORF">BJ875DRAFT_503244</name>
</gene>
<comment type="function">
    <text evidence="5">Catalyzes the transfer of a dimethylallyl group onto the adenine at position 37.</text>
</comment>
<keyword evidence="10" id="KW-1185">Reference proteome</keyword>
<dbReference type="PIRSF" id="PIRSF039110">
    <property type="entry name" value="IPP_transferase"/>
    <property type="match status" value="1"/>
</dbReference>
<dbReference type="PANTHER" id="PTHR11088">
    <property type="entry name" value="TRNA DIMETHYLALLYLTRANSFERASE"/>
    <property type="match status" value="1"/>
</dbReference>
<dbReference type="GO" id="GO:0005739">
    <property type="term" value="C:mitochondrion"/>
    <property type="evidence" value="ECO:0007669"/>
    <property type="project" value="TreeGrafter"/>
</dbReference>
<feature type="region of interest" description="Disordered" evidence="8">
    <location>
        <begin position="441"/>
        <end position="461"/>
    </location>
</feature>
<evidence type="ECO:0000256" key="8">
    <source>
        <dbReference type="SAM" id="MobiDB-lite"/>
    </source>
</evidence>
<dbReference type="PANTHER" id="PTHR11088:SF89">
    <property type="entry name" value="TRNA DIMETHYLALLYLTRANSFERASE"/>
    <property type="match status" value="1"/>
</dbReference>
<dbReference type="InterPro" id="IPR036236">
    <property type="entry name" value="Znf_C2H2_sf"/>
</dbReference>
<evidence type="ECO:0000256" key="2">
    <source>
        <dbReference type="ARBA" id="ARBA00022679"/>
    </source>
</evidence>
<keyword evidence="3 5" id="KW-0547">Nucleotide-binding</keyword>
<comment type="caution">
    <text evidence="9">The sequence shown here is derived from an EMBL/GenBank/DDBJ whole genome shotgun (WGS) entry which is preliminary data.</text>
</comment>
<dbReference type="InterPro" id="IPR030666">
    <property type="entry name" value="IPP_transferase_euk"/>
</dbReference>
<comment type="similarity">
    <text evidence="1 5 7">Belongs to the IPP transferase family.</text>
</comment>
<dbReference type="GO" id="GO:0052381">
    <property type="term" value="F:tRNA dimethylallyltransferase activity"/>
    <property type="evidence" value="ECO:0007669"/>
    <property type="project" value="UniProtKB-UniRule"/>
</dbReference>
<dbReference type="Gene3D" id="3.30.160.60">
    <property type="entry name" value="Classic Zinc Finger"/>
    <property type="match status" value="1"/>
</dbReference>
<dbReference type="AlphaFoldDB" id="A0A9P8C8Z8"/>
<dbReference type="OrthoDB" id="775260at2759"/>
<dbReference type="HAMAP" id="MF_00185">
    <property type="entry name" value="IPP_trans"/>
    <property type="match status" value="1"/>
</dbReference>
<reference evidence="9" key="1">
    <citation type="journal article" date="2021" name="IMA Fungus">
        <title>Genomic characterization of three marine fungi, including Emericellopsis atlantica sp. nov. with signatures of a generalist lifestyle and marine biomass degradation.</title>
        <authorList>
            <person name="Hagestad O.C."/>
            <person name="Hou L."/>
            <person name="Andersen J.H."/>
            <person name="Hansen E.H."/>
            <person name="Altermark B."/>
            <person name="Li C."/>
            <person name="Kuhnert E."/>
            <person name="Cox R.J."/>
            <person name="Crous P.W."/>
            <person name="Spatafora J.W."/>
            <person name="Lail K."/>
            <person name="Amirebrahimi M."/>
            <person name="Lipzen A."/>
            <person name="Pangilinan J."/>
            <person name="Andreopoulos W."/>
            <person name="Hayes R.D."/>
            <person name="Ng V."/>
            <person name="Grigoriev I.V."/>
            <person name="Jackson S.A."/>
            <person name="Sutton T.D.S."/>
            <person name="Dobson A.D.W."/>
            <person name="Rama T."/>
        </authorList>
    </citation>
    <scope>NUCLEOTIDE SEQUENCE</scope>
    <source>
        <strain evidence="9">TRa018bII</strain>
    </source>
</reference>
<feature type="compositionally biased region" description="Polar residues" evidence="8">
    <location>
        <begin position="445"/>
        <end position="461"/>
    </location>
</feature>
<dbReference type="Gene3D" id="1.10.20.140">
    <property type="match status" value="1"/>
</dbReference>
<keyword evidence="4 5" id="KW-0067">ATP-binding</keyword>
<keyword evidence="5" id="KW-0963">Cytoplasm</keyword>
<evidence type="ECO:0000313" key="10">
    <source>
        <dbReference type="Proteomes" id="UP000824998"/>
    </source>
</evidence>
<dbReference type="SUPFAM" id="SSF57667">
    <property type="entry name" value="beta-beta-alpha zinc fingers"/>
    <property type="match status" value="1"/>
</dbReference>
<dbReference type="GO" id="GO:0005524">
    <property type="term" value="F:ATP binding"/>
    <property type="evidence" value="ECO:0007669"/>
    <property type="project" value="UniProtKB-UniRule"/>
</dbReference>
<evidence type="ECO:0000256" key="4">
    <source>
        <dbReference type="ARBA" id="ARBA00022840"/>
    </source>
</evidence>
<evidence type="ECO:0000256" key="6">
    <source>
        <dbReference type="RuleBase" id="RU003783"/>
    </source>
</evidence>
<dbReference type="GO" id="GO:0006400">
    <property type="term" value="P:tRNA modification"/>
    <property type="evidence" value="ECO:0007669"/>
    <property type="project" value="TreeGrafter"/>
</dbReference>
<dbReference type="InterPro" id="IPR018022">
    <property type="entry name" value="IPT"/>
</dbReference>
<keyword evidence="5 6" id="KW-0819">tRNA processing</keyword>